<reference evidence="1 2" key="1">
    <citation type="journal article" date="2015" name="Fungal Genet. Biol.">
        <title>Evolution of novel wood decay mechanisms in Agaricales revealed by the genome sequences of Fistulina hepatica and Cylindrobasidium torrendii.</title>
        <authorList>
            <person name="Floudas D."/>
            <person name="Held B.W."/>
            <person name="Riley R."/>
            <person name="Nagy L.G."/>
            <person name="Koehler G."/>
            <person name="Ransdell A.S."/>
            <person name="Younus H."/>
            <person name="Chow J."/>
            <person name="Chiniquy J."/>
            <person name="Lipzen A."/>
            <person name="Tritt A."/>
            <person name="Sun H."/>
            <person name="Haridas S."/>
            <person name="LaButti K."/>
            <person name="Ohm R.A."/>
            <person name="Kues U."/>
            <person name="Blanchette R.A."/>
            <person name="Grigoriev I.V."/>
            <person name="Minto R.E."/>
            <person name="Hibbett D.S."/>
        </authorList>
    </citation>
    <scope>NUCLEOTIDE SEQUENCE [LARGE SCALE GENOMIC DNA]</scope>
    <source>
        <strain evidence="1 2">FP15055 ss-10</strain>
    </source>
</reference>
<evidence type="ECO:0000313" key="2">
    <source>
        <dbReference type="Proteomes" id="UP000054007"/>
    </source>
</evidence>
<name>A0A0D7AZ97_9AGAR</name>
<sequence length="537" mass="60743">MAQKLVVDFVRDYLNQYQWTTGLPAITLYDKQRINALTVLLKSEPQNGLVQAELDQLAFLLRSPIERLPDDVLERIMITSSAGYDIYQTTSFPYVAMSVSRRWRMLAYSFPRMWSNFTMQYTVTGKADSAILNRAVSMCRDIPLTVSLKVLRELRPVQSALPPLDPGFFDPLWKTSSLWRSFTLHANDSSIINYFPPMRFPKLEYLEIKGCRLGHQYPDSTTLARGAFSSAANLKEVLLLGIPIIDPGSLPTAFGWATVESYTTFHHQQGVLKACVNLKSYTLQVPHDGLRDNDGAKNGIVSVPVASNVFEDSVARIDYPSITALTTDNIVVFARSKFPNLQQLACRMTPPSGDYPRFFESVRRTQLGNLNRLFLTIGDTPRFLTAGNNAIPFSCVELLNEVDQLQPKLAFLSLRLRGQKAFSQLRSVLTALIDAPSRCAHLQELRLWVATDSLEVPKDAQWQHLLPELLRKRPQTFRRLDIEFTPKNRTRAFGIGALALLVFNSTIQVVKKEMKERGMVVTIRVKSNANNLRQNLL</sequence>
<dbReference type="AlphaFoldDB" id="A0A0D7AZ97"/>
<accession>A0A0D7AZ97</accession>
<proteinExistence type="predicted"/>
<organism evidence="1 2">
    <name type="scientific">Cylindrobasidium torrendii FP15055 ss-10</name>
    <dbReference type="NCBI Taxonomy" id="1314674"/>
    <lineage>
        <taxon>Eukaryota</taxon>
        <taxon>Fungi</taxon>
        <taxon>Dikarya</taxon>
        <taxon>Basidiomycota</taxon>
        <taxon>Agaricomycotina</taxon>
        <taxon>Agaricomycetes</taxon>
        <taxon>Agaricomycetidae</taxon>
        <taxon>Agaricales</taxon>
        <taxon>Marasmiineae</taxon>
        <taxon>Physalacriaceae</taxon>
        <taxon>Cylindrobasidium</taxon>
    </lineage>
</organism>
<protein>
    <recommendedName>
        <fullName evidence="3">F-box domain-containing protein</fullName>
    </recommendedName>
</protein>
<keyword evidence="2" id="KW-1185">Reference proteome</keyword>
<dbReference type="Proteomes" id="UP000054007">
    <property type="component" value="Unassembled WGS sequence"/>
</dbReference>
<evidence type="ECO:0008006" key="3">
    <source>
        <dbReference type="Google" id="ProtNLM"/>
    </source>
</evidence>
<dbReference type="EMBL" id="KN880713">
    <property type="protein sequence ID" value="KIY63209.1"/>
    <property type="molecule type" value="Genomic_DNA"/>
</dbReference>
<dbReference type="SUPFAM" id="SSF52047">
    <property type="entry name" value="RNI-like"/>
    <property type="match status" value="1"/>
</dbReference>
<evidence type="ECO:0000313" key="1">
    <source>
        <dbReference type="EMBL" id="KIY63209.1"/>
    </source>
</evidence>
<gene>
    <name evidence="1" type="ORF">CYLTODRAFT_426304</name>
</gene>
<dbReference type="OrthoDB" id="3248197at2759"/>